<reference evidence="2 3" key="1">
    <citation type="submission" date="2018-05" db="EMBL/GenBank/DDBJ databases">
        <title>Draft Genome Sequences for a Diverse set of 7 Haemophilus Species.</title>
        <authorList>
            <person name="Nichols M."/>
            <person name="Topaz N."/>
            <person name="Wang X."/>
            <person name="Wang X."/>
            <person name="Boxrud D."/>
        </authorList>
    </citation>
    <scope>NUCLEOTIDE SEQUENCE [LARGE SCALE GENOMIC DNA]</scope>
    <source>
        <strain evidence="2 3">C2010039593</strain>
    </source>
</reference>
<protein>
    <submittedName>
        <fullName evidence="2">Nucleotidyltransferase domain-containing protein</fullName>
    </submittedName>
</protein>
<dbReference type="Gene3D" id="3.30.460.10">
    <property type="entry name" value="Beta Polymerase, domain 2"/>
    <property type="match status" value="1"/>
</dbReference>
<dbReference type="PANTHER" id="PTHR33933">
    <property type="entry name" value="NUCLEOTIDYLTRANSFERASE"/>
    <property type="match status" value="1"/>
</dbReference>
<dbReference type="RefSeq" id="WP_040218119.1">
    <property type="nucleotide sequence ID" value="NZ_CALIFA010000028.1"/>
</dbReference>
<dbReference type="InterPro" id="IPR052548">
    <property type="entry name" value="Type_VII_TA_antitoxin"/>
</dbReference>
<comment type="caution">
    <text evidence="2">The sequence shown here is derived from an EMBL/GenBank/DDBJ whole genome shotgun (WGS) entry which is preliminary data.</text>
</comment>
<dbReference type="PANTHER" id="PTHR33933:SF1">
    <property type="entry name" value="PROTEIN ADENYLYLTRANSFERASE MNTA-RELATED"/>
    <property type="match status" value="1"/>
</dbReference>
<dbReference type="SUPFAM" id="SSF81301">
    <property type="entry name" value="Nucleotidyltransferase"/>
    <property type="match status" value="1"/>
</dbReference>
<dbReference type="InterPro" id="IPR043519">
    <property type="entry name" value="NT_sf"/>
</dbReference>
<dbReference type="Pfam" id="PF18765">
    <property type="entry name" value="Polbeta"/>
    <property type="match status" value="1"/>
</dbReference>
<dbReference type="InterPro" id="IPR041633">
    <property type="entry name" value="Polbeta"/>
</dbReference>
<evidence type="ECO:0000259" key="1">
    <source>
        <dbReference type="Pfam" id="PF18765"/>
    </source>
</evidence>
<proteinExistence type="predicted"/>
<accession>A0A369ZBE7</accession>
<evidence type="ECO:0000313" key="2">
    <source>
        <dbReference type="EMBL" id="RDF02595.1"/>
    </source>
</evidence>
<dbReference type="GO" id="GO:0016740">
    <property type="term" value="F:transferase activity"/>
    <property type="evidence" value="ECO:0007669"/>
    <property type="project" value="UniProtKB-KW"/>
</dbReference>
<dbReference type="Proteomes" id="UP000253999">
    <property type="component" value="Unassembled WGS sequence"/>
</dbReference>
<keyword evidence="2" id="KW-0808">Transferase</keyword>
<sequence length="99" mass="11353">MLAITEAERQIVLDILHKNVPEYEVWAFGSRVKGTAKRYSDLDLAIITEKPLSLETHANLVDAFSESDLDWKVDIVDWAACSENFKKIIQTQFEIVQSR</sequence>
<name>A0A369ZBE7_HAEPH</name>
<gene>
    <name evidence="2" type="ORF">DPV98_07035</name>
</gene>
<dbReference type="AlphaFoldDB" id="A0A369ZBE7"/>
<evidence type="ECO:0000313" key="3">
    <source>
        <dbReference type="Proteomes" id="UP000253999"/>
    </source>
</evidence>
<dbReference type="CDD" id="cd05403">
    <property type="entry name" value="NT_KNTase_like"/>
    <property type="match status" value="1"/>
</dbReference>
<feature type="domain" description="Polymerase beta nucleotidyltransferase" evidence="1">
    <location>
        <begin position="24"/>
        <end position="95"/>
    </location>
</feature>
<dbReference type="EMBL" id="QEQD01000007">
    <property type="protein sequence ID" value="RDF02595.1"/>
    <property type="molecule type" value="Genomic_DNA"/>
</dbReference>
<organism evidence="2 3">
    <name type="scientific">Haemophilus parahaemolyticus</name>
    <dbReference type="NCBI Taxonomy" id="735"/>
    <lineage>
        <taxon>Bacteria</taxon>
        <taxon>Pseudomonadati</taxon>
        <taxon>Pseudomonadota</taxon>
        <taxon>Gammaproteobacteria</taxon>
        <taxon>Pasteurellales</taxon>
        <taxon>Pasteurellaceae</taxon>
        <taxon>Haemophilus</taxon>
    </lineage>
</organism>